<dbReference type="STRING" id="493.BWD07_09685"/>
<evidence type="ECO:0000256" key="1">
    <source>
        <dbReference type="SAM" id="Phobius"/>
    </source>
</evidence>
<dbReference type="InterPro" id="IPR006160">
    <property type="entry name" value="SCFA_transpt_AtoE"/>
</dbReference>
<proteinExistence type="predicted"/>
<keyword evidence="1" id="KW-0472">Membrane</keyword>
<dbReference type="PANTHER" id="PTHR41983:SF2">
    <property type="entry name" value="SHORT-CHAIN FATTY ACID TRANSPORTER-RELATED"/>
    <property type="match status" value="1"/>
</dbReference>
<gene>
    <name evidence="2" type="primary">atoE</name>
    <name evidence="2" type="ORF">NCTC10296_00762</name>
</gene>
<dbReference type="PANTHER" id="PTHR41983">
    <property type="entry name" value="SHORT-CHAIN FATTY ACID TRANSPORTER-RELATED"/>
    <property type="match status" value="1"/>
</dbReference>
<evidence type="ECO:0000313" key="2">
    <source>
        <dbReference type="EMBL" id="VEF00254.1"/>
    </source>
</evidence>
<feature type="transmembrane region" description="Helical" evidence="1">
    <location>
        <begin position="94"/>
        <end position="121"/>
    </location>
</feature>
<keyword evidence="1" id="KW-1133">Transmembrane helix</keyword>
<dbReference type="GO" id="GO:0005886">
    <property type="term" value="C:plasma membrane"/>
    <property type="evidence" value="ECO:0007669"/>
    <property type="project" value="TreeGrafter"/>
</dbReference>
<feature type="transmembrane region" description="Helical" evidence="1">
    <location>
        <begin position="51"/>
        <end position="73"/>
    </location>
</feature>
<organism evidence="2 3">
    <name type="scientific">Neisseria canis</name>
    <dbReference type="NCBI Taxonomy" id="493"/>
    <lineage>
        <taxon>Bacteria</taxon>
        <taxon>Pseudomonadati</taxon>
        <taxon>Pseudomonadota</taxon>
        <taxon>Betaproteobacteria</taxon>
        <taxon>Neisseriales</taxon>
        <taxon>Neisseriaceae</taxon>
        <taxon>Neisseria</taxon>
    </lineage>
</organism>
<protein>
    <submittedName>
        <fullName evidence="2">Short-chain fatty acids transporter</fullName>
    </submittedName>
</protein>
<feature type="transmembrane region" description="Helical" evidence="1">
    <location>
        <begin position="239"/>
        <end position="258"/>
    </location>
</feature>
<reference evidence="2 3" key="1">
    <citation type="submission" date="2018-12" db="EMBL/GenBank/DDBJ databases">
        <authorList>
            <consortium name="Pathogen Informatics"/>
        </authorList>
    </citation>
    <scope>NUCLEOTIDE SEQUENCE [LARGE SCALE GENOMIC DNA]</scope>
    <source>
        <strain evidence="2 3">NCTC10296</strain>
    </source>
</reference>
<feature type="transmembrane region" description="Helical" evidence="1">
    <location>
        <begin position="181"/>
        <end position="200"/>
    </location>
</feature>
<dbReference type="EMBL" id="LR134313">
    <property type="protein sequence ID" value="VEF00254.1"/>
    <property type="molecule type" value="Genomic_DNA"/>
</dbReference>
<dbReference type="Pfam" id="PF02667">
    <property type="entry name" value="SCFA_trans"/>
    <property type="match status" value="1"/>
</dbReference>
<evidence type="ECO:0000313" key="3">
    <source>
        <dbReference type="Proteomes" id="UP000279284"/>
    </source>
</evidence>
<dbReference type="OrthoDB" id="9342495at2"/>
<keyword evidence="1" id="KW-0812">Transmembrane</keyword>
<accession>A0A1X3CV25</accession>
<name>A0A1X3CV25_9NEIS</name>
<feature type="transmembrane region" description="Helical" evidence="1">
    <location>
        <begin position="264"/>
        <end position="281"/>
    </location>
</feature>
<feature type="transmembrane region" description="Helical" evidence="1">
    <location>
        <begin position="418"/>
        <end position="438"/>
    </location>
</feature>
<dbReference type="RefSeq" id="WP_085417222.1">
    <property type="nucleotide sequence ID" value="NZ_CAUJPY010000026.1"/>
</dbReference>
<feature type="transmembrane region" description="Helical" evidence="1">
    <location>
        <begin position="293"/>
        <end position="315"/>
    </location>
</feature>
<keyword evidence="3" id="KW-1185">Reference proteome</keyword>
<dbReference type="Proteomes" id="UP000279284">
    <property type="component" value="Chromosome"/>
</dbReference>
<dbReference type="KEGG" id="nci:NCTC10296_00762"/>
<dbReference type="AlphaFoldDB" id="A0A1X3CV25"/>
<sequence>MIANFLSKIMQRYLPDSFLLAIILTALIVVAGVTAGGHSLFDMADYWGKGFSKLFTFGMQMVLVLLLGYILALTPAVNRFLDKLTDAAKTPRQALMLTGTVSFAACYLNWGFGLVVGAMVAKEMGRKVQGLHFPLVVAAAYSAEIIRGPSSAIPLVVATPKHFLHETLGVIPVSQTLYSSWNLLISAGILVLLLLMYAFVSPPKQPVSVTQAHQETPEKNQAAQHAGPLFFSEKLEQRYLFNLLLAVLPLLFAGKHFAEKGFDVNLNIVIMLFLAASLLLHRSPAAFLNAAKTAISSTQGIIVQFPLYAGIAGMMTDSGLVNLMAQWFVSVSDAANFPVMTFLSAGLVNIFIPSGGGQWAIQGPVVVEAAKALGADLPQTIMAFAWGDAWTNQIQPFWALPLLGVAGLSARDIMGYCVMWLVLSGLWIMGVFAVMSFIL</sequence>